<dbReference type="Pfam" id="PF03091">
    <property type="entry name" value="CutA1"/>
    <property type="match status" value="1"/>
</dbReference>
<dbReference type="PANTHER" id="PTHR23419:SF8">
    <property type="entry name" value="FI09726P"/>
    <property type="match status" value="1"/>
</dbReference>
<evidence type="ECO:0000313" key="2">
    <source>
        <dbReference type="EMBL" id="RRQ21626.1"/>
    </source>
</evidence>
<dbReference type="PANTHER" id="PTHR23419">
    <property type="entry name" value="DIVALENT CATION TOLERANCE CUTA-RELATED"/>
    <property type="match status" value="1"/>
</dbReference>
<keyword evidence="3" id="KW-1185">Reference proteome</keyword>
<gene>
    <name evidence="2" type="ORF">D6C00_06485</name>
</gene>
<sequence length="107" mass="11989">MTEKYCIVLVTAPETDARSVARALVQQDLAACVNILPNLTSVYRWQGEVEEDIEQLLVIKTRRDALEALKAAVVEVHPYELPEIIAVPIVDGLKGYLDWIDESVLLQ</sequence>
<dbReference type="SUPFAM" id="SSF54913">
    <property type="entry name" value="GlnB-like"/>
    <property type="match status" value="1"/>
</dbReference>
<comment type="similarity">
    <text evidence="1">Belongs to the CutA family.</text>
</comment>
<dbReference type="Proteomes" id="UP000287798">
    <property type="component" value="Unassembled WGS sequence"/>
</dbReference>
<dbReference type="RefSeq" id="WP_125180968.1">
    <property type="nucleotide sequence ID" value="NZ_QZMU01000001.1"/>
</dbReference>
<reference evidence="2 3" key="1">
    <citation type="journal article" date="2010" name="Int. J. Syst. Evol. Microbiol.">
        <title>Thiohalobacter thiocyanaticus gen. nov., sp. nov., a moderately halophilic, sulfur-oxidizing gammaproteobacterium from hypersaline lakes, that utilizes thiocyanate.</title>
        <authorList>
            <person name="Sorokin D.Y."/>
            <person name="Kovaleva O.L."/>
            <person name="Tourova T.P."/>
            <person name="Muyzer G."/>
        </authorList>
    </citation>
    <scope>NUCLEOTIDE SEQUENCE [LARGE SCALE GENOMIC DNA]</scope>
    <source>
        <strain evidence="2 3">Hrh1</strain>
    </source>
</reference>
<accession>A0A426QIT4</accession>
<proteinExistence type="inferred from homology"/>
<protein>
    <submittedName>
        <fullName evidence="2">Divalent-cation tolerance protein CutA</fullName>
    </submittedName>
</protein>
<comment type="caution">
    <text evidence="2">The sequence shown here is derived from an EMBL/GenBank/DDBJ whole genome shotgun (WGS) entry which is preliminary data.</text>
</comment>
<dbReference type="OrthoDB" id="37622at2"/>
<dbReference type="InterPro" id="IPR011322">
    <property type="entry name" value="N-reg_PII-like_a/b"/>
</dbReference>
<organism evidence="2 3">
    <name type="scientific">Thiohalobacter thiocyanaticus</name>
    <dbReference type="NCBI Taxonomy" id="585455"/>
    <lineage>
        <taxon>Bacteria</taxon>
        <taxon>Pseudomonadati</taxon>
        <taxon>Pseudomonadota</taxon>
        <taxon>Gammaproteobacteria</taxon>
        <taxon>Thiohalobacterales</taxon>
        <taxon>Thiohalobacteraceae</taxon>
        <taxon>Thiohalobacter</taxon>
    </lineage>
</organism>
<evidence type="ECO:0000313" key="3">
    <source>
        <dbReference type="Proteomes" id="UP000287798"/>
    </source>
</evidence>
<dbReference type="GO" id="GO:0005507">
    <property type="term" value="F:copper ion binding"/>
    <property type="evidence" value="ECO:0007669"/>
    <property type="project" value="TreeGrafter"/>
</dbReference>
<dbReference type="InterPro" id="IPR004323">
    <property type="entry name" value="Ion_tolerance_CutA"/>
</dbReference>
<dbReference type="InterPro" id="IPR015867">
    <property type="entry name" value="N-reg_PII/ATP_PRibTrfase_C"/>
</dbReference>
<dbReference type="Gene3D" id="3.30.70.120">
    <property type="match status" value="1"/>
</dbReference>
<dbReference type="EMBL" id="QZMU01000001">
    <property type="protein sequence ID" value="RRQ21626.1"/>
    <property type="molecule type" value="Genomic_DNA"/>
</dbReference>
<evidence type="ECO:0000256" key="1">
    <source>
        <dbReference type="ARBA" id="ARBA00010169"/>
    </source>
</evidence>
<dbReference type="GO" id="GO:0010038">
    <property type="term" value="P:response to metal ion"/>
    <property type="evidence" value="ECO:0007669"/>
    <property type="project" value="InterPro"/>
</dbReference>
<dbReference type="AlphaFoldDB" id="A0A426QIT4"/>
<name>A0A426QIT4_9GAMM</name>